<name>A0A310SJX4_9HYME</name>
<gene>
    <name evidence="2" type="ORF">WN48_08611</name>
</gene>
<reference evidence="2 3" key="1">
    <citation type="submission" date="2015-07" db="EMBL/GenBank/DDBJ databases">
        <title>The genome of Eufriesea mexicana.</title>
        <authorList>
            <person name="Pan H."/>
            <person name="Kapheim K."/>
        </authorList>
    </citation>
    <scope>NUCLEOTIDE SEQUENCE [LARGE SCALE GENOMIC DNA]</scope>
    <source>
        <strain evidence="2">0111107269</strain>
        <tissue evidence="2">Whole body</tissue>
    </source>
</reference>
<accession>A0A310SJX4</accession>
<feature type="compositionally biased region" description="Basic residues" evidence="1">
    <location>
        <begin position="27"/>
        <end position="37"/>
    </location>
</feature>
<feature type="region of interest" description="Disordered" evidence="1">
    <location>
        <begin position="19"/>
        <end position="51"/>
    </location>
</feature>
<protein>
    <submittedName>
        <fullName evidence="2">Uncharacterized protein</fullName>
    </submittedName>
</protein>
<organism evidence="2 3">
    <name type="scientific">Eufriesea mexicana</name>
    <dbReference type="NCBI Taxonomy" id="516756"/>
    <lineage>
        <taxon>Eukaryota</taxon>
        <taxon>Metazoa</taxon>
        <taxon>Ecdysozoa</taxon>
        <taxon>Arthropoda</taxon>
        <taxon>Hexapoda</taxon>
        <taxon>Insecta</taxon>
        <taxon>Pterygota</taxon>
        <taxon>Neoptera</taxon>
        <taxon>Endopterygota</taxon>
        <taxon>Hymenoptera</taxon>
        <taxon>Apocrita</taxon>
        <taxon>Aculeata</taxon>
        <taxon>Apoidea</taxon>
        <taxon>Anthophila</taxon>
        <taxon>Apidae</taxon>
        <taxon>Eufriesea</taxon>
    </lineage>
</organism>
<evidence type="ECO:0000313" key="2">
    <source>
        <dbReference type="EMBL" id="OAD53935.1"/>
    </source>
</evidence>
<evidence type="ECO:0000313" key="3">
    <source>
        <dbReference type="Proteomes" id="UP000250275"/>
    </source>
</evidence>
<sequence>MLVVVGIWWGKRQAGRLVGERSERRTTRAHGATRKGIGRSVGTTGGRKEGNMIRSAGCEVSETERGGEWTGGWSTAWVRVRGVRGGRADFMQLRDDNNDGLQDRRYSWGNAKWATGRCRPSCRYIEAREQHAFDNRRRDTSVHAMTSEAGPILSNTSVARSHPIERKRKNDAIYTLVKQAR</sequence>
<evidence type="ECO:0000256" key="1">
    <source>
        <dbReference type="SAM" id="MobiDB-lite"/>
    </source>
</evidence>
<dbReference type="AlphaFoldDB" id="A0A310SJX4"/>
<keyword evidence="3" id="KW-1185">Reference proteome</keyword>
<dbReference type="Proteomes" id="UP000250275">
    <property type="component" value="Unassembled WGS sequence"/>
</dbReference>
<dbReference type="EMBL" id="KQ765447">
    <property type="protein sequence ID" value="OAD53935.1"/>
    <property type="molecule type" value="Genomic_DNA"/>
</dbReference>
<proteinExistence type="predicted"/>